<dbReference type="InterPro" id="IPR000823">
    <property type="entry name" value="Peroxidase_pln"/>
</dbReference>
<keyword evidence="11 17" id="KW-0376">Hydrogen peroxide</keyword>
<evidence type="ECO:0000313" key="20">
    <source>
        <dbReference type="Proteomes" id="UP000825935"/>
    </source>
</evidence>
<dbReference type="InterPro" id="IPR002016">
    <property type="entry name" value="Haem_peroxidase"/>
</dbReference>
<evidence type="ECO:0000256" key="4">
    <source>
        <dbReference type="ARBA" id="ARBA00012313"/>
    </source>
</evidence>
<comment type="caution">
    <text evidence="19">The sequence shown here is derived from an EMBL/GenBank/DDBJ whole genome shotgun (WGS) entry which is preliminary data.</text>
</comment>
<evidence type="ECO:0000256" key="2">
    <source>
        <dbReference type="ARBA" id="ARBA00002322"/>
    </source>
</evidence>
<sequence>MARLMSIIIITVMLPLLVSFWAPTGNMQQQQQSFELSVQHYQSTCPNVSSIVTEVITSLTARSNVVPPALLRLLMHDAIVQGCDASILITSTLENEAERDYPESQSIRQEAFDAVERAKEAVEAICPRVVSCADILVLAARDAVVLSGGPTWEVPLGRLDGLVSSASNVAAALPIASFNVQQLASNFGALGLTLLDLVVLSGAHTVGFAHCSEFRDRLYDFHGTNQADPSMDPNFVETVKQNCPPVEKDQDASTIVPFDATTPLIFDESYYLGLERGEGLLFSDQVLFSDPETQSIVSAMASSQQLFFDSFVQSMIKFTSIVALQPGNIRNVCSTFNRRTDDNITAKPSLFRPECCCC</sequence>
<keyword evidence="5 17" id="KW-0575">Peroxidase</keyword>
<reference evidence="19" key="1">
    <citation type="submission" date="2021-08" db="EMBL/GenBank/DDBJ databases">
        <title>WGS assembly of Ceratopteris richardii.</title>
        <authorList>
            <person name="Marchant D.B."/>
            <person name="Chen G."/>
            <person name="Jenkins J."/>
            <person name="Shu S."/>
            <person name="Leebens-Mack J."/>
            <person name="Grimwood J."/>
            <person name="Schmutz J."/>
            <person name="Soltis P."/>
            <person name="Soltis D."/>
            <person name="Chen Z.-H."/>
        </authorList>
    </citation>
    <scope>NUCLEOTIDE SEQUENCE</scope>
    <source>
        <strain evidence="19">Whitten #5841</strain>
        <tissue evidence="19">Leaf</tissue>
    </source>
</reference>
<evidence type="ECO:0000256" key="3">
    <source>
        <dbReference type="ARBA" id="ARBA00006873"/>
    </source>
</evidence>
<evidence type="ECO:0000256" key="6">
    <source>
        <dbReference type="ARBA" id="ARBA00022617"/>
    </source>
</evidence>
<evidence type="ECO:0000256" key="8">
    <source>
        <dbReference type="ARBA" id="ARBA00023002"/>
    </source>
</evidence>
<feature type="binding site" evidence="14">
    <location>
        <position position="86"/>
    </location>
    <ligand>
        <name>Ca(2+)</name>
        <dbReference type="ChEBI" id="CHEBI:29108"/>
        <label>1</label>
    </ligand>
</feature>
<feature type="binding site" evidence="14">
    <location>
        <position position="259"/>
    </location>
    <ligand>
        <name>Ca(2+)</name>
        <dbReference type="ChEBI" id="CHEBI:29108"/>
        <label>2</label>
    </ligand>
</feature>
<dbReference type="InterPro" id="IPR019793">
    <property type="entry name" value="Peroxidases_heam-ligand_BS"/>
</dbReference>
<evidence type="ECO:0000256" key="11">
    <source>
        <dbReference type="ARBA" id="ARBA00023324"/>
    </source>
</evidence>
<dbReference type="CDD" id="cd00693">
    <property type="entry name" value="secretory_peroxidase"/>
    <property type="match status" value="1"/>
</dbReference>
<dbReference type="InterPro" id="IPR033905">
    <property type="entry name" value="Secretory_peroxidase"/>
</dbReference>
<feature type="disulfide bond" evidence="16">
    <location>
        <begin position="45"/>
        <end position="126"/>
    </location>
</feature>
<comment type="cofactor">
    <cofactor evidence="14 17">
        <name>Ca(2+)</name>
        <dbReference type="ChEBI" id="CHEBI:29108"/>
    </cofactor>
    <text evidence="14 17">Binds 2 calcium ions per subunit.</text>
</comment>
<dbReference type="Pfam" id="PF00141">
    <property type="entry name" value="peroxidase"/>
    <property type="match status" value="1"/>
</dbReference>
<feature type="binding site" evidence="14">
    <location>
        <position position="84"/>
    </location>
    <ligand>
        <name>Ca(2+)</name>
        <dbReference type="ChEBI" id="CHEBI:29108"/>
        <label>1</label>
    </ligand>
</feature>
<accession>A0A8T2SP89</accession>
<feature type="binding site" evidence="14">
    <location>
        <position position="77"/>
    </location>
    <ligand>
        <name>Ca(2+)</name>
        <dbReference type="ChEBI" id="CHEBI:29108"/>
        <label>1</label>
    </ligand>
</feature>
<dbReference type="PANTHER" id="PTHR31517">
    <property type="match status" value="1"/>
</dbReference>
<feature type="domain" description="Plant heme peroxidase family profile" evidence="18">
    <location>
        <begin position="35"/>
        <end position="337"/>
    </location>
</feature>
<dbReference type="GO" id="GO:0140825">
    <property type="term" value="F:lactoperoxidase activity"/>
    <property type="evidence" value="ECO:0007669"/>
    <property type="project" value="UniProtKB-EC"/>
</dbReference>
<dbReference type="GO" id="GO:0042744">
    <property type="term" value="P:hydrogen peroxide catabolic process"/>
    <property type="evidence" value="ECO:0007669"/>
    <property type="project" value="UniProtKB-KW"/>
</dbReference>
<dbReference type="GO" id="GO:0020037">
    <property type="term" value="F:heme binding"/>
    <property type="evidence" value="ECO:0007669"/>
    <property type="project" value="UniProtKB-UniRule"/>
</dbReference>
<feature type="disulfide bond" evidence="16">
    <location>
        <begin position="132"/>
        <end position="333"/>
    </location>
</feature>
<keyword evidence="8 17" id="KW-0560">Oxidoreductase</keyword>
<feature type="binding site" evidence="14">
    <location>
        <position position="98"/>
    </location>
    <ligand>
        <name>Ca(2+)</name>
        <dbReference type="ChEBI" id="CHEBI:29108"/>
        <label>1</label>
    </ligand>
</feature>
<keyword evidence="10 16" id="KW-1015">Disulfide bond</keyword>
<evidence type="ECO:0000256" key="14">
    <source>
        <dbReference type="PIRSR" id="PIRSR600823-3"/>
    </source>
</evidence>
<comment type="subcellular location">
    <subcellularLocation>
        <location evidence="17">Secreted</location>
    </subcellularLocation>
</comment>
<dbReference type="Gene3D" id="1.10.520.10">
    <property type="match status" value="1"/>
</dbReference>
<feature type="binding site" evidence="14">
    <location>
        <position position="262"/>
    </location>
    <ligand>
        <name>Ca(2+)</name>
        <dbReference type="ChEBI" id="CHEBI:29108"/>
        <label>2</label>
    </ligand>
</feature>
<feature type="binding site" evidence="13">
    <location>
        <position position="174"/>
    </location>
    <ligand>
        <name>substrate</name>
    </ligand>
</feature>
<evidence type="ECO:0000256" key="17">
    <source>
        <dbReference type="RuleBase" id="RU362060"/>
    </source>
</evidence>
<comment type="similarity">
    <text evidence="17">Belongs to the peroxidase family. Classical plant (class III) peroxidase subfamily.</text>
</comment>
<dbReference type="InterPro" id="IPR010255">
    <property type="entry name" value="Haem_peroxidase_sf"/>
</dbReference>
<evidence type="ECO:0000256" key="5">
    <source>
        <dbReference type="ARBA" id="ARBA00022559"/>
    </source>
</evidence>
<dbReference type="PRINTS" id="PR00461">
    <property type="entry name" value="PLPEROXIDASE"/>
</dbReference>
<feature type="binding site" evidence="14">
    <location>
        <position position="82"/>
    </location>
    <ligand>
        <name>Ca(2+)</name>
        <dbReference type="ChEBI" id="CHEBI:29108"/>
        <label>1</label>
    </ligand>
</feature>
<evidence type="ECO:0000256" key="16">
    <source>
        <dbReference type="PIRSR" id="PIRSR600823-5"/>
    </source>
</evidence>
<keyword evidence="6 17" id="KW-0349">Heme</keyword>
<dbReference type="FunFam" id="1.10.420.10:FF:000001">
    <property type="entry name" value="Peroxidase"/>
    <property type="match status" value="1"/>
</dbReference>
<dbReference type="OMA" id="RRTDDNI"/>
<gene>
    <name evidence="19" type="ORF">KP509_18G004200</name>
</gene>
<dbReference type="EC" id="1.11.1.7" evidence="4 17"/>
<dbReference type="PROSITE" id="PS50873">
    <property type="entry name" value="PEROXIDASE_4"/>
    <property type="match status" value="1"/>
</dbReference>
<feature type="active site" description="Proton acceptor" evidence="12">
    <location>
        <position position="76"/>
    </location>
</feature>
<feature type="binding site" description="axial binding residue" evidence="14">
    <location>
        <position position="204"/>
    </location>
    <ligand>
        <name>heme b</name>
        <dbReference type="ChEBI" id="CHEBI:60344"/>
    </ligand>
    <ligandPart>
        <name>Fe</name>
        <dbReference type="ChEBI" id="CHEBI:18248"/>
    </ligandPart>
</feature>
<dbReference type="Proteomes" id="UP000825935">
    <property type="component" value="Chromosome 18"/>
</dbReference>
<keyword evidence="17" id="KW-0964">Secreted</keyword>
<feature type="binding site" evidence="14">
    <location>
        <position position="205"/>
    </location>
    <ligand>
        <name>Ca(2+)</name>
        <dbReference type="ChEBI" id="CHEBI:29108"/>
        <label>2</label>
    </ligand>
</feature>
<feature type="disulfide bond" evidence="16">
    <location>
        <begin position="211"/>
        <end position="243"/>
    </location>
</feature>
<comment type="function">
    <text evidence="2">Removal of H(2)O(2), oxidation of toxic reductants, biosynthesis and degradation of lignin, suberization, auxin catabolism, response to environmental stresses such as wounding, pathogen attack and oxidative stress. These functions might be dependent on each isozyme/isoform in each plant tissue.</text>
</comment>
<dbReference type="FunFam" id="1.10.520.10:FF:000008">
    <property type="entry name" value="Peroxidase"/>
    <property type="match status" value="1"/>
</dbReference>
<proteinExistence type="inferred from homology"/>
<feature type="site" description="Transition state stabilizer" evidence="15">
    <location>
        <position position="72"/>
    </location>
</feature>
<evidence type="ECO:0000259" key="18">
    <source>
        <dbReference type="PROSITE" id="PS50873"/>
    </source>
</evidence>
<comment type="cofactor">
    <cofactor evidence="14 17">
        <name>heme b</name>
        <dbReference type="ChEBI" id="CHEBI:60344"/>
    </cofactor>
    <text evidence="14 17">Binds 1 heme b (iron(II)-protoporphyrin IX) group per subunit.</text>
</comment>
<feature type="binding site" evidence="14">
    <location>
        <position position="80"/>
    </location>
    <ligand>
        <name>Ca(2+)</name>
        <dbReference type="ChEBI" id="CHEBI:29108"/>
        <label>1</label>
    </ligand>
</feature>
<keyword evidence="7 14" id="KW-0479">Metal-binding</keyword>
<dbReference type="OrthoDB" id="2113341at2759"/>
<evidence type="ECO:0000256" key="9">
    <source>
        <dbReference type="ARBA" id="ARBA00023004"/>
    </source>
</evidence>
<name>A0A8T2SP89_CERRI</name>
<protein>
    <recommendedName>
        <fullName evidence="4 17">Peroxidase</fullName>
        <ecNumber evidence="4 17">1.11.1.7</ecNumber>
    </recommendedName>
</protein>
<feature type="binding site" evidence="14">
    <location>
        <position position="267"/>
    </location>
    <ligand>
        <name>Ca(2+)</name>
        <dbReference type="ChEBI" id="CHEBI:29108"/>
        <label>2</label>
    </ligand>
</feature>
<feature type="chain" id="PRO_5035960935" description="Peroxidase" evidence="17">
    <location>
        <begin position="21"/>
        <end position="358"/>
    </location>
</feature>
<dbReference type="EMBL" id="CM035423">
    <property type="protein sequence ID" value="KAH7365017.1"/>
    <property type="molecule type" value="Genomic_DNA"/>
</dbReference>
<feature type="signal peptide" evidence="17">
    <location>
        <begin position="1"/>
        <end position="20"/>
    </location>
</feature>
<dbReference type="GO" id="GO:0006979">
    <property type="term" value="P:response to oxidative stress"/>
    <property type="evidence" value="ECO:0007669"/>
    <property type="project" value="UniProtKB-UniRule"/>
</dbReference>
<evidence type="ECO:0000256" key="13">
    <source>
        <dbReference type="PIRSR" id="PIRSR600823-2"/>
    </source>
</evidence>
<dbReference type="PRINTS" id="PR00458">
    <property type="entry name" value="PEROXIDASE"/>
</dbReference>
<evidence type="ECO:0000256" key="1">
    <source>
        <dbReference type="ARBA" id="ARBA00000189"/>
    </source>
</evidence>
<organism evidence="19 20">
    <name type="scientific">Ceratopteris richardii</name>
    <name type="common">Triangle waterfern</name>
    <dbReference type="NCBI Taxonomy" id="49495"/>
    <lineage>
        <taxon>Eukaryota</taxon>
        <taxon>Viridiplantae</taxon>
        <taxon>Streptophyta</taxon>
        <taxon>Embryophyta</taxon>
        <taxon>Tracheophyta</taxon>
        <taxon>Polypodiopsida</taxon>
        <taxon>Polypodiidae</taxon>
        <taxon>Polypodiales</taxon>
        <taxon>Pteridineae</taxon>
        <taxon>Pteridaceae</taxon>
        <taxon>Parkerioideae</taxon>
        <taxon>Ceratopteris</taxon>
    </lineage>
</organism>
<keyword evidence="17" id="KW-0732">Signal</keyword>
<keyword evidence="14 17" id="KW-0106">Calcium</keyword>
<dbReference type="GO" id="GO:0046872">
    <property type="term" value="F:metal ion binding"/>
    <property type="evidence" value="ECO:0007669"/>
    <property type="project" value="UniProtKB-UniRule"/>
</dbReference>
<dbReference type="SUPFAM" id="SSF48113">
    <property type="entry name" value="Heme-dependent peroxidases"/>
    <property type="match status" value="1"/>
</dbReference>
<keyword evidence="20" id="KW-1185">Reference proteome</keyword>
<comment type="similarity">
    <text evidence="3">Belongs to the peroxidase family. Ascorbate peroxidase subfamily.</text>
</comment>
<evidence type="ECO:0000313" key="19">
    <source>
        <dbReference type="EMBL" id="KAH7365017.1"/>
    </source>
</evidence>
<dbReference type="PROSITE" id="PS00435">
    <property type="entry name" value="PEROXIDASE_1"/>
    <property type="match status" value="1"/>
</dbReference>
<comment type="catalytic activity">
    <reaction evidence="1 17">
        <text>2 a phenolic donor + H2O2 = 2 a phenolic radical donor + 2 H2O</text>
        <dbReference type="Rhea" id="RHEA:56136"/>
        <dbReference type="ChEBI" id="CHEBI:15377"/>
        <dbReference type="ChEBI" id="CHEBI:16240"/>
        <dbReference type="ChEBI" id="CHEBI:139520"/>
        <dbReference type="ChEBI" id="CHEBI:139521"/>
        <dbReference type="EC" id="1.11.1.7"/>
    </reaction>
</comment>
<evidence type="ECO:0000256" key="7">
    <source>
        <dbReference type="ARBA" id="ARBA00022723"/>
    </source>
</evidence>
<keyword evidence="9 14" id="KW-0408">Iron</keyword>
<dbReference type="GO" id="GO:0005576">
    <property type="term" value="C:extracellular region"/>
    <property type="evidence" value="ECO:0007669"/>
    <property type="project" value="UniProtKB-SubCell"/>
</dbReference>
<evidence type="ECO:0000256" key="10">
    <source>
        <dbReference type="ARBA" id="ARBA00023157"/>
    </source>
</evidence>
<dbReference type="PANTHER" id="PTHR31517:SF51">
    <property type="entry name" value="PEROXIDASE 55"/>
    <property type="match status" value="1"/>
</dbReference>
<evidence type="ECO:0000256" key="15">
    <source>
        <dbReference type="PIRSR" id="PIRSR600823-4"/>
    </source>
</evidence>
<evidence type="ECO:0000256" key="12">
    <source>
        <dbReference type="PIRSR" id="PIRSR600823-1"/>
    </source>
</evidence>
<dbReference type="Gene3D" id="1.10.420.10">
    <property type="entry name" value="Peroxidase, domain 2"/>
    <property type="match status" value="1"/>
</dbReference>
<dbReference type="AlphaFoldDB" id="A0A8T2SP89"/>